<proteinExistence type="predicted"/>
<dbReference type="RefSeq" id="WP_161967379.1">
    <property type="nucleotide sequence ID" value="NZ_NIDE01000004.1"/>
</dbReference>
<accession>A0A225DPL5</accession>
<evidence type="ECO:0000313" key="1">
    <source>
        <dbReference type="EMBL" id="OWK43332.1"/>
    </source>
</evidence>
<dbReference type="EMBL" id="NIDE01000004">
    <property type="protein sequence ID" value="OWK43332.1"/>
    <property type="molecule type" value="Genomic_DNA"/>
</dbReference>
<evidence type="ECO:0000313" key="2">
    <source>
        <dbReference type="Proteomes" id="UP000214646"/>
    </source>
</evidence>
<dbReference type="PROSITE" id="PS51318">
    <property type="entry name" value="TAT"/>
    <property type="match status" value="1"/>
</dbReference>
<name>A0A225DPL5_9BACT</name>
<dbReference type="Proteomes" id="UP000214646">
    <property type="component" value="Unassembled WGS sequence"/>
</dbReference>
<dbReference type="AlphaFoldDB" id="A0A225DPL5"/>
<sequence length="466" mass="50134">MFTLWNTSARSGVLDRRELLRVGGLGMAGLSLPLLTSARATASAKAAPKSGSFGKAKNCIILYLSGGPAQLDTFDPKPDAPVDIRGEFGTIQTSLPGVRFSDLLPLSAKWMHKSALVRTMYHEHNDHGRGSYWMFTGYPYLGSVSDVNSMSRADMPHMGSCVAKLAPGAGPMFPFALVPHRMDVAGGRRSGQFAGSLGGKYDPLLTGGNPNDDAFKLEHLPLAPNEDAGVVRRRLSLVDQLNAQAGALNATAMSQAIHENQIKALEVLSSPKVRQAVDLSAVAKDERERYGRNLFGQSVMLGRRLLDAGARLVQCNWQRTQGKNGFAWDTHWNNFSAHKEDLVPPFDLAFHALMTDLEKTGKLDETLVVVAAEFGRSPKVTRSNAGREHWPDCYSVLFAGGGIRGGQVYGQSDKNAAYPATNPTTPADFTATIYHCLGIDPAGETHDQVGRPIALSKGTPIAPLVG</sequence>
<dbReference type="InterPro" id="IPR017850">
    <property type="entry name" value="Alkaline_phosphatase_core_sf"/>
</dbReference>
<protein>
    <recommendedName>
        <fullName evidence="3">DUF1501 domain-containing protein</fullName>
    </recommendedName>
</protein>
<dbReference type="Pfam" id="PF07394">
    <property type="entry name" value="DUF1501"/>
    <property type="match status" value="1"/>
</dbReference>
<evidence type="ECO:0008006" key="3">
    <source>
        <dbReference type="Google" id="ProtNLM"/>
    </source>
</evidence>
<organism evidence="1 2">
    <name type="scientific">Fimbriiglobus ruber</name>
    <dbReference type="NCBI Taxonomy" id="1908690"/>
    <lineage>
        <taxon>Bacteria</taxon>
        <taxon>Pseudomonadati</taxon>
        <taxon>Planctomycetota</taxon>
        <taxon>Planctomycetia</taxon>
        <taxon>Gemmatales</taxon>
        <taxon>Gemmataceae</taxon>
        <taxon>Fimbriiglobus</taxon>
    </lineage>
</organism>
<dbReference type="OrthoDB" id="242252at2"/>
<dbReference type="InterPro" id="IPR010869">
    <property type="entry name" value="DUF1501"/>
</dbReference>
<reference evidence="2" key="1">
    <citation type="submission" date="2017-06" db="EMBL/GenBank/DDBJ databases">
        <title>Genome analysis of Fimbriiglobus ruber SP5, the first member of the order Planctomycetales with confirmed chitinolytic capability.</title>
        <authorList>
            <person name="Ravin N.V."/>
            <person name="Rakitin A.L."/>
            <person name="Ivanova A.A."/>
            <person name="Beletsky A.V."/>
            <person name="Kulichevskaya I.S."/>
            <person name="Mardanov A.V."/>
            <person name="Dedysh S.N."/>
        </authorList>
    </citation>
    <scope>NUCLEOTIDE SEQUENCE [LARGE SCALE GENOMIC DNA]</scope>
    <source>
        <strain evidence="2">SP5</strain>
    </source>
</reference>
<dbReference type="PANTHER" id="PTHR43737:SF1">
    <property type="entry name" value="DUF1501 DOMAIN-CONTAINING PROTEIN"/>
    <property type="match status" value="1"/>
</dbReference>
<dbReference type="PANTHER" id="PTHR43737">
    <property type="entry name" value="BLL7424 PROTEIN"/>
    <property type="match status" value="1"/>
</dbReference>
<keyword evidence="2" id="KW-1185">Reference proteome</keyword>
<comment type="caution">
    <text evidence="1">The sequence shown here is derived from an EMBL/GenBank/DDBJ whole genome shotgun (WGS) entry which is preliminary data.</text>
</comment>
<gene>
    <name evidence="1" type="ORF">FRUB_02931</name>
</gene>
<dbReference type="SUPFAM" id="SSF53649">
    <property type="entry name" value="Alkaline phosphatase-like"/>
    <property type="match status" value="1"/>
</dbReference>
<dbReference type="InterPro" id="IPR006311">
    <property type="entry name" value="TAT_signal"/>
</dbReference>